<dbReference type="AlphaFoldDB" id="A0AAN9YL95"/>
<dbReference type="Gene3D" id="3.30.160.60">
    <property type="entry name" value="Classic Zinc Finger"/>
    <property type="match status" value="1"/>
</dbReference>
<dbReference type="PROSITE" id="PS00028">
    <property type="entry name" value="ZINC_FINGER_C2H2_1"/>
    <property type="match status" value="1"/>
</dbReference>
<dbReference type="InterPro" id="IPR036236">
    <property type="entry name" value="Znf_C2H2_sf"/>
</dbReference>
<dbReference type="EMBL" id="JAJSPL020000001">
    <property type="protein sequence ID" value="KAK7749463.1"/>
    <property type="molecule type" value="Genomic_DNA"/>
</dbReference>
<feature type="compositionally biased region" description="Acidic residues" evidence="2">
    <location>
        <begin position="306"/>
        <end position="315"/>
    </location>
</feature>
<dbReference type="PROSITE" id="PS50157">
    <property type="entry name" value="ZINC_FINGER_C2H2_2"/>
    <property type="match status" value="1"/>
</dbReference>
<feature type="region of interest" description="Disordered" evidence="2">
    <location>
        <begin position="90"/>
        <end position="142"/>
    </location>
</feature>
<gene>
    <name evidence="4" type="ORF">SLS53_000036</name>
</gene>
<dbReference type="SUPFAM" id="SSF57667">
    <property type="entry name" value="beta-beta-alpha zinc fingers"/>
    <property type="match status" value="1"/>
</dbReference>
<feature type="domain" description="C2H2-type" evidence="3">
    <location>
        <begin position="200"/>
        <end position="228"/>
    </location>
</feature>
<organism evidence="4 5">
    <name type="scientific">Cytospora paraplurivora</name>
    <dbReference type="NCBI Taxonomy" id="2898453"/>
    <lineage>
        <taxon>Eukaryota</taxon>
        <taxon>Fungi</taxon>
        <taxon>Dikarya</taxon>
        <taxon>Ascomycota</taxon>
        <taxon>Pezizomycotina</taxon>
        <taxon>Sordariomycetes</taxon>
        <taxon>Sordariomycetidae</taxon>
        <taxon>Diaporthales</taxon>
        <taxon>Cytosporaceae</taxon>
        <taxon>Cytospora</taxon>
    </lineage>
</organism>
<sequence length="337" mass="37305">MLDDFRLYWDSQEVLDKQQKHTIARRPHWGPPPKSNWDRIYFTADGKIRAGRKAEDNWQISQPAVVKDAETPRTSMTMFADMTNTELRRASQEGAANKADEEVKSLSVQSTADSECDSKLRAQPEGSPAGPPEVIRLRPGDGSGYKKVLGIKRKRAGYDEGEAPIADQRGLSPAKVVHQEQASCGSEATVRLKGSPKKLCPCDQCGRGFGRREHLARHIKTVHEHGTEAQCGECLRKFSRYDNGIKHVVKCPTMGVCSNLIDLRKNVGVLATSARRPARPQPRGVAQQPGVDPAPEREKSSSGTTADEEMEDAEVDDRPRGKPYPGMIRFTPINRAL</sequence>
<dbReference type="InterPro" id="IPR013087">
    <property type="entry name" value="Znf_C2H2_type"/>
</dbReference>
<dbReference type="Pfam" id="PF00096">
    <property type="entry name" value="zf-C2H2"/>
    <property type="match status" value="1"/>
</dbReference>
<protein>
    <recommendedName>
        <fullName evidence="3">C2H2-type domain-containing protein</fullName>
    </recommendedName>
</protein>
<reference evidence="4 5" key="1">
    <citation type="journal article" date="2023" name="PLoS ONE">
        <title>Cytospora paraplurivora sp. nov. isolated from orchards with fruit tree decline syndrome in Ontario, Canada.</title>
        <authorList>
            <person name="Ilyukhin E."/>
            <person name="Nguyen H.D.T."/>
            <person name="Castle A.J."/>
            <person name="Ellouze W."/>
        </authorList>
    </citation>
    <scope>NUCLEOTIDE SEQUENCE [LARGE SCALE GENOMIC DNA]</scope>
    <source>
        <strain evidence="4 5">FDS-564</strain>
    </source>
</reference>
<keyword evidence="1" id="KW-0863">Zinc-finger</keyword>
<evidence type="ECO:0000256" key="2">
    <source>
        <dbReference type="SAM" id="MobiDB-lite"/>
    </source>
</evidence>
<evidence type="ECO:0000259" key="3">
    <source>
        <dbReference type="PROSITE" id="PS50157"/>
    </source>
</evidence>
<evidence type="ECO:0000313" key="4">
    <source>
        <dbReference type="EMBL" id="KAK7749463.1"/>
    </source>
</evidence>
<accession>A0AAN9YL95</accession>
<keyword evidence="1" id="KW-0862">Zinc</keyword>
<evidence type="ECO:0000313" key="5">
    <source>
        <dbReference type="Proteomes" id="UP001320245"/>
    </source>
</evidence>
<proteinExistence type="predicted"/>
<dbReference type="Proteomes" id="UP001320245">
    <property type="component" value="Unassembled WGS sequence"/>
</dbReference>
<name>A0AAN9YL95_9PEZI</name>
<keyword evidence="5" id="KW-1185">Reference proteome</keyword>
<dbReference type="GO" id="GO:0008270">
    <property type="term" value="F:zinc ion binding"/>
    <property type="evidence" value="ECO:0007669"/>
    <property type="project" value="UniProtKB-KW"/>
</dbReference>
<comment type="caution">
    <text evidence="4">The sequence shown here is derived from an EMBL/GenBank/DDBJ whole genome shotgun (WGS) entry which is preliminary data.</text>
</comment>
<evidence type="ECO:0000256" key="1">
    <source>
        <dbReference type="PROSITE-ProRule" id="PRU00042"/>
    </source>
</evidence>
<feature type="region of interest" description="Disordered" evidence="2">
    <location>
        <begin position="272"/>
        <end position="337"/>
    </location>
</feature>
<keyword evidence="1" id="KW-0479">Metal-binding</keyword>